<evidence type="ECO:0000256" key="16">
    <source>
        <dbReference type="ARBA" id="ARBA00024003"/>
    </source>
</evidence>
<keyword evidence="13" id="KW-0333">Golgi apparatus</keyword>
<proteinExistence type="inferred from homology"/>
<evidence type="ECO:0000256" key="3">
    <source>
        <dbReference type="ARBA" id="ARBA00004234"/>
    </source>
</evidence>
<evidence type="ECO:0000256" key="12">
    <source>
        <dbReference type="ARBA" id="ARBA00023018"/>
    </source>
</evidence>
<keyword evidence="20" id="KW-1185">Reference proteome</keyword>
<gene>
    <name evidence="19" type="ORF">KP509_12G097700</name>
</gene>
<comment type="similarity">
    <text evidence="8">Belongs to the TMEM134/TMEM230 family.</text>
</comment>
<evidence type="ECO:0000256" key="5">
    <source>
        <dbReference type="ARBA" id="ARBA00004419"/>
    </source>
</evidence>
<evidence type="ECO:0000256" key="17">
    <source>
        <dbReference type="ARBA" id="ARBA00024088"/>
    </source>
</evidence>
<organism evidence="19 20">
    <name type="scientific">Ceratopteris richardii</name>
    <name type="common">Triangle waterfern</name>
    <dbReference type="NCBI Taxonomy" id="49495"/>
    <lineage>
        <taxon>Eukaryota</taxon>
        <taxon>Viridiplantae</taxon>
        <taxon>Streptophyta</taxon>
        <taxon>Embryophyta</taxon>
        <taxon>Tracheophyta</taxon>
        <taxon>Polypodiopsida</taxon>
        <taxon>Polypodiidae</taxon>
        <taxon>Polypodiales</taxon>
        <taxon>Pteridineae</taxon>
        <taxon>Pteridaceae</taxon>
        <taxon>Parkerioideae</taxon>
        <taxon>Ceratopteris</taxon>
    </lineage>
</organism>
<evidence type="ECO:0000313" key="20">
    <source>
        <dbReference type="Proteomes" id="UP000825935"/>
    </source>
</evidence>
<dbReference type="Pfam" id="PF05915">
    <property type="entry name" value="TMEM_230_134"/>
    <property type="match status" value="1"/>
</dbReference>
<evidence type="ECO:0000256" key="1">
    <source>
        <dbReference type="ARBA" id="ARBA00004141"/>
    </source>
</evidence>
<dbReference type="Proteomes" id="UP000825935">
    <property type="component" value="Chromosome 12"/>
</dbReference>
<keyword evidence="9 18" id="KW-0812">Transmembrane</keyword>
<keyword evidence="10" id="KW-0967">Endosome</keyword>
<feature type="transmembrane region" description="Helical" evidence="18">
    <location>
        <begin position="39"/>
        <end position="59"/>
    </location>
</feature>
<keyword evidence="14 18" id="KW-0472">Membrane</keyword>
<dbReference type="GO" id="GO:0005770">
    <property type="term" value="C:late endosome"/>
    <property type="evidence" value="ECO:0007669"/>
    <property type="project" value="UniProtKB-SubCell"/>
</dbReference>
<name>A0A8T2TR50_CERRI</name>
<evidence type="ECO:0000256" key="7">
    <source>
        <dbReference type="ARBA" id="ARBA00004603"/>
    </source>
</evidence>
<accession>A0A8T2TR50</accession>
<comment type="caution">
    <text evidence="19">The sequence shown here is derived from an EMBL/GenBank/DDBJ whole genome shotgun (WGS) entry which is preliminary data.</text>
</comment>
<evidence type="ECO:0000256" key="6">
    <source>
        <dbReference type="ARBA" id="ARBA00004601"/>
    </source>
</evidence>
<dbReference type="EMBL" id="CM035417">
    <property type="protein sequence ID" value="KAH7424263.1"/>
    <property type="molecule type" value="Genomic_DNA"/>
</dbReference>
<keyword evidence="15" id="KW-0968">Cytoplasmic vesicle</keyword>
<dbReference type="PANTHER" id="PTHR15664">
    <property type="entry name" value="C20ORF30 PROTEIN"/>
    <property type="match status" value="1"/>
</dbReference>
<dbReference type="GO" id="GO:0016020">
    <property type="term" value="C:membrane"/>
    <property type="evidence" value="ECO:0007669"/>
    <property type="project" value="UniProtKB-SubCell"/>
</dbReference>
<evidence type="ECO:0000256" key="11">
    <source>
        <dbReference type="ARBA" id="ARBA00022989"/>
    </source>
</evidence>
<evidence type="ECO:0000256" key="9">
    <source>
        <dbReference type="ARBA" id="ARBA00022692"/>
    </source>
</evidence>
<evidence type="ECO:0000256" key="8">
    <source>
        <dbReference type="ARBA" id="ARBA00007743"/>
    </source>
</evidence>
<evidence type="ECO:0000256" key="15">
    <source>
        <dbReference type="ARBA" id="ARBA00023329"/>
    </source>
</evidence>
<dbReference type="OMA" id="HAHHKPQ"/>
<keyword evidence="11 18" id="KW-1133">Transmembrane helix</keyword>
<dbReference type="OrthoDB" id="5597044at2759"/>
<sequence>MAYVDHTFSITDEDDEDAAFEGTFIAHNRFPLKEVSYSLLLFISATLFLILGLVLLLHAHHKPQGLVFTLFACGLFFLGFYYTRRAYYAYKGYKNFTFANIPAV</sequence>
<dbReference type="InterPro" id="IPR044234">
    <property type="entry name" value="TMEM230"/>
</dbReference>
<protein>
    <recommendedName>
        <fullName evidence="17">Transmembrane protein 230</fullName>
    </recommendedName>
</protein>
<dbReference type="GO" id="GO:0005769">
    <property type="term" value="C:early endosome"/>
    <property type="evidence" value="ECO:0007669"/>
    <property type="project" value="UniProtKB-SubCell"/>
</dbReference>
<feature type="transmembrane region" description="Helical" evidence="18">
    <location>
        <begin position="65"/>
        <end position="83"/>
    </location>
</feature>
<evidence type="ECO:0000256" key="10">
    <source>
        <dbReference type="ARBA" id="ARBA00022753"/>
    </source>
</evidence>
<reference evidence="19" key="1">
    <citation type="submission" date="2021-08" db="EMBL/GenBank/DDBJ databases">
        <title>WGS assembly of Ceratopteris richardii.</title>
        <authorList>
            <person name="Marchant D.B."/>
            <person name="Chen G."/>
            <person name="Jenkins J."/>
            <person name="Shu S."/>
            <person name="Leebens-Mack J."/>
            <person name="Grimwood J."/>
            <person name="Schmutz J."/>
            <person name="Soltis P."/>
            <person name="Soltis D."/>
            <person name="Chen Z.-H."/>
        </authorList>
    </citation>
    <scope>NUCLEOTIDE SEQUENCE</scope>
    <source>
        <strain evidence="19">Whitten #5841</strain>
        <tissue evidence="19">Leaf</tissue>
    </source>
</reference>
<evidence type="ECO:0000256" key="2">
    <source>
        <dbReference type="ARBA" id="ARBA00004172"/>
    </source>
</evidence>
<evidence type="ECO:0000256" key="4">
    <source>
        <dbReference type="ARBA" id="ARBA00004412"/>
    </source>
</evidence>
<evidence type="ECO:0000256" key="18">
    <source>
        <dbReference type="SAM" id="Phobius"/>
    </source>
</evidence>
<evidence type="ECO:0000256" key="13">
    <source>
        <dbReference type="ARBA" id="ARBA00023034"/>
    </source>
</evidence>
<dbReference type="PANTHER" id="PTHR15664:SF6">
    <property type="entry name" value="TRANSMEMBRANE PROTEIN 230"/>
    <property type="match status" value="1"/>
</dbReference>
<evidence type="ECO:0000313" key="19">
    <source>
        <dbReference type="EMBL" id="KAH7424263.1"/>
    </source>
</evidence>
<comment type="subcellular location">
    <subcellularLocation>
        <location evidence="5">Cytoplasmic vesicle</location>
        <location evidence="5">Autophagosome</location>
    </subcellularLocation>
    <subcellularLocation>
        <location evidence="3">Cytoplasmic vesicle</location>
        <location evidence="3">Secretory vesicle</location>
        <location evidence="3">Synaptic vesicle</location>
    </subcellularLocation>
    <subcellularLocation>
        <location evidence="4">Early endosome</location>
    </subcellularLocation>
    <subcellularLocation>
        <location evidence="6">Golgi apparatus</location>
        <location evidence="6">trans-Golgi network</location>
    </subcellularLocation>
    <subcellularLocation>
        <location evidence="7">Late endosome</location>
    </subcellularLocation>
    <subcellularLocation>
        <location evidence="1">Membrane</location>
        <topology evidence="1">Multi-pass membrane protein</topology>
    </subcellularLocation>
    <subcellularLocation>
        <location evidence="2">Recycling endosome</location>
    </subcellularLocation>
</comment>
<evidence type="ECO:0000256" key="14">
    <source>
        <dbReference type="ARBA" id="ARBA00023136"/>
    </source>
</evidence>
<dbReference type="InterPro" id="IPR008590">
    <property type="entry name" value="TMEM_230/134"/>
</dbReference>
<dbReference type="GO" id="GO:0055037">
    <property type="term" value="C:recycling endosome"/>
    <property type="evidence" value="ECO:0007669"/>
    <property type="project" value="UniProtKB-SubCell"/>
</dbReference>
<comment type="function">
    <text evidence="16">Involved in trafficking and recycling of synaptic vesicles.</text>
</comment>
<dbReference type="GO" id="GO:0005776">
    <property type="term" value="C:autophagosome"/>
    <property type="evidence" value="ECO:0007669"/>
    <property type="project" value="UniProtKB-SubCell"/>
</dbReference>
<keyword evidence="12" id="KW-0770">Synapse</keyword>
<dbReference type="GO" id="GO:0005794">
    <property type="term" value="C:Golgi apparatus"/>
    <property type="evidence" value="ECO:0007669"/>
    <property type="project" value="UniProtKB-SubCell"/>
</dbReference>
<dbReference type="AlphaFoldDB" id="A0A8T2TR50"/>